<evidence type="ECO:0000313" key="22">
    <source>
        <dbReference type="EMBL" id="CAG9711321.1"/>
    </source>
</evidence>
<comment type="cofactor">
    <cofactor evidence="20">
        <name>Mg(2+)</name>
        <dbReference type="ChEBI" id="CHEBI:18420"/>
    </cofactor>
    <cofactor evidence="20">
        <name>Ca(2+)</name>
        <dbReference type="ChEBI" id="CHEBI:29108"/>
    </cofactor>
    <cofactor evidence="20">
        <name>Mn(2+)</name>
        <dbReference type="ChEBI" id="CHEBI:29035"/>
    </cofactor>
    <cofactor evidence="20">
        <name>Co(2+)</name>
        <dbReference type="ChEBI" id="CHEBI:48828"/>
    </cofactor>
    <text evidence="20">Binds 1 Mg(2+) ion per subunit. Can also utilize other divalent metal cations, such as Ca(2+), Mn(2+) and Co(2+).</text>
</comment>
<feature type="binding site" evidence="16">
    <location>
        <position position="357"/>
    </location>
    <ligand>
        <name>substrate</name>
    </ligand>
</feature>
<keyword evidence="11 18" id="KW-0460">Magnesium</keyword>
<organism evidence="23 24">
    <name type="scientific">Clostridium neonatale</name>
    <dbReference type="NCBI Taxonomy" id="137838"/>
    <lineage>
        <taxon>Bacteria</taxon>
        <taxon>Bacillati</taxon>
        <taxon>Bacillota</taxon>
        <taxon>Clostridia</taxon>
        <taxon>Eubacteriales</taxon>
        <taxon>Clostridiaceae</taxon>
        <taxon>Clostridium</taxon>
    </lineage>
</organism>
<dbReference type="EC" id="2.2.1.1" evidence="7 14"/>
<dbReference type="InterPro" id="IPR005478">
    <property type="entry name" value="Transketolase_bac-like"/>
</dbReference>
<feature type="binding site" evidence="16">
    <location>
        <position position="473"/>
    </location>
    <ligand>
        <name>substrate</name>
    </ligand>
</feature>
<dbReference type="PROSITE" id="PS00801">
    <property type="entry name" value="TRANSKETOLASE_1"/>
    <property type="match status" value="1"/>
</dbReference>
<name>A0A653AMF8_9CLOT</name>
<feature type="binding site" evidence="18">
    <location>
        <position position="186"/>
    </location>
    <ligand>
        <name>Mg(2+)</name>
        <dbReference type="ChEBI" id="CHEBI:18420"/>
    </ligand>
</feature>
<evidence type="ECO:0000256" key="14">
    <source>
        <dbReference type="NCBIfam" id="TIGR00232"/>
    </source>
</evidence>
<comment type="cofactor">
    <cofactor evidence="17">
        <name>thiamine diphosphate</name>
        <dbReference type="ChEBI" id="CHEBI:58937"/>
    </cofactor>
    <text evidence="17">Binds 1 thiamine pyrophosphate per subunit. During the reaction, the substrate forms a covalent intermediate with the cofactor.</text>
</comment>
<comment type="function">
    <text evidence="4 20">Catalyzes the transfer of a two-carbon ketol group from a ketose donor to an aldose acceptor, via a covalent intermediate with the cofactor thiamine pyrophosphate.</text>
</comment>
<evidence type="ECO:0000256" key="19">
    <source>
        <dbReference type="PIRSR" id="PIRSR605478-5"/>
    </source>
</evidence>
<dbReference type="RefSeq" id="WP_159115560.1">
    <property type="nucleotide sequence ID" value="NZ_CAKJVE010000004.1"/>
</dbReference>
<dbReference type="PANTHER" id="PTHR43522:SF2">
    <property type="entry name" value="TRANSKETOLASE 1-RELATED"/>
    <property type="match status" value="1"/>
</dbReference>
<feature type="binding site" evidence="16">
    <location>
        <position position="469"/>
    </location>
    <ligand>
        <name>substrate</name>
    </ligand>
</feature>
<evidence type="ECO:0000256" key="18">
    <source>
        <dbReference type="PIRSR" id="PIRSR605478-4"/>
    </source>
</evidence>
<dbReference type="SUPFAM" id="SSF52922">
    <property type="entry name" value="TK C-terminal domain-like"/>
    <property type="match status" value="1"/>
</dbReference>
<feature type="binding site" evidence="17">
    <location>
        <position position="157"/>
    </location>
    <ligand>
        <name>thiamine diphosphate</name>
        <dbReference type="ChEBI" id="CHEBI:58937"/>
    </ligand>
</feature>
<comment type="subunit">
    <text evidence="6 20">Homodimer.</text>
</comment>
<comment type="cofactor">
    <cofactor evidence="2">
        <name>Mn(2+)</name>
        <dbReference type="ChEBI" id="CHEBI:29035"/>
    </cofactor>
</comment>
<feature type="site" description="Important for catalytic activity" evidence="19">
    <location>
        <position position="28"/>
    </location>
</feature>
<keyword evidence="10 20" id="KW-0106">Calcium</keyword>
<evidence type="ECO:0000256" key="7">
    <source>
        <dbReference type="ARBA" id="ARBA00013152"/>
    </source>
</evidence>
<feature type="active site" description="Proton donor" evidence="15">
    <location>
        <position position="411"/>
    </location>
</feature>
<feature type="site" description="Important for catalytic activity" evidence="19">
    <location>
        <position position="262"/>
    </location>
</feature>
<keyword evidence="12 17" id="KW-0786">Thiamine pyrophosphate</keyword>
<dbReference type="InterPro" id="IPR033247">
    <property type="entry name" value="Transketolase_fam"/>
</dbReference>
<feature type="binding site" evidence="18">
    <location>
        <position position="188"/>
    </location>
    <ligand>
        <name>Mg(2+)</name>
        <dbReference type="ChEBI" id="CHEBI:18420"/>
    </ligand>
</feature>
<dbReference type="GO" id="GO:0005829">
    <property type="term" value="C:cytosol"/>
    <property type="evidence" value="ECO:0007669"/>
    <property type="project" value="TreeGrafter"/>
</dbReference>
<gene>
    <name evidence="23" type="primary">tkt_1</name>
    <name evidence="22" type="synonym">tktA</name>
    <name evidence="22" type="ORF">CNEO_45226</name>
    <name evidence="23" type="ORF">CNEONATNEC25_00570</name>
</gene>
<evidence type="ECO:0000256" key="16">
    <source>
        <dbReference type="PIRSR" id="PIRSR605478-2"/>
    </source>
</evidence>
<evidence type="ECO:0000256" key="12">
    <source>
        <dbReference type="ARBA" id="ARBA00023052"/>
    </source>
</evidence>
<feature type="domain" description="Transketolase-like pyrimidine-binding" evidence="21">
    <location>
        <begin position="354"/>
        <end position="525"/>
    </location>
</feature>
<dbReference type="InterPro" id="IPR029061">
    <property type="entry name" value="THDP-binding"/>
</dbReference>
<evidence type="ECO:0000256" key="4">
    <source>
        <dbReference type="ARBA" id="ARBA00002931"/>
    </source>
</evidence>
<feature type="binding site" evidence="16">
    <location>
        <position position="520"/>
    </location>
    <ligand>
        <name>substrate</name>
    </ligand>
</feature>
<feature type="binding site" evidence="16">
    <location>
        <position position="262"/>
    </location>
    <ligand>
        <name>substrate</name>
    </ligand>
</feature>
<dbReference type="SUPFAM" id="SSF52518">
    <property type="entry name" value="Thiamin diphosphate-binding fold (THDP-binding)"/>
    <property type="match status" value="2"/>
</dbReference>
<evidence type="ECO:0000256" key="11">
    <source>
        <dbReference type="ARBA" id="ARBA00022842"/>
    </source>
</evidence>
<evidence type="ECO:0000256" key="20">
    <source>
        <dbReference type="RuleBase" id="RU004996"/>
    </source>
</evidence>
<feature type="binding site" evidence="17">
    <location>
        <position position="437"/>
    </location>
    <ligand>
        <name>thiamine diphosphate</name>
        <dbReference type="ChEBI" id="CHEBI:58937"/>
    </ligand>
</feature>
<dbReference type="InterPro" id="IPR055152">
    <property type="entry name" value="Transketolase-like_C_2"/>
</dbReference>
<dbReference type="SMART" id="SM00861">
    <property type="entry name" value="Transket_pyr"/>
    <property type="match status" value="1"/>
</dbReference>
<feature type="binding site" evidence="17">
    <location>
        <position position="67"/>
    </location>
    <ligand>
        <name>thiamine diphosphate</name>
        <dbReference type="ChEBI" id="CHEBI:58937"/>
    </ligand>
</feature>
<feature type="binding site" evidence="16">
    <location>
        <position position="461"/>
    </location>
    <ligand>
        <name>substrate</name>
    </ligand>
</feature>
<comment type="similarity">
    <text evidence="5 20">Belongs to the transketolase family.</text>
</comment>
<evidence type="ECO:0000256" key="10">
    <source>
        <dbReference type="ARBA" id="ARBA00022837"/>
    </source>
</evidence>
<dbReference type="FunFam" id="3.40.50.970:FF:000004">
    <property type="entry name" value="Transketolase"/>
    <property type="match status" value="1"/>
</dbReference>
<feature type="binding site" evidence="18">
    <location>
        <position position="156"/>
    </location>
    <ligand>
        <name>Mg(2+)</name>
        <dbReference type="ChEBI" id="CHEBI:18420"/>
    </ligand>
</feature>
<dbReference type="Proteomes" id="UP000789738">
    <property type="component" value="Unassembled WGS sequence"/>
</dbReference>
<evidence type="ECO:0000256" key="17">
    <source>
        <dbReference type="PIRSR" id="PIRSR605478-3"/>
    </source>
</evidence>
<dbReference type="PANTHER" id="PTHR43522">
    <property type="entry name" value="TRANSKETOLASE"/>
    <property type="match status" value="1"/>
</dbReference>
<dbReference type="Pfam" id="PF00456">
    <property type="entry name" value="Transketolase_N"/>
    <property type="match status" value="1"/>
</dbReference>
<feature type="binding site" evidence="17">
    <location>
        <position position="186"/>
    </location>
    <ligand>
        <name>thiamine diphosphate</name>
        <dbReference type="ChEBI" id="CHEBI:58937"/>
    </ligand>
</feature>
<comment type="cofactor">
    <cofactor evidence="1">
        <name>Ca(2+)</name>
        <dbReference type="ChEBI" id="CHEBI:29108"/>
    </cofactor>
</comment>
<reference evidence="22" key="2">
    <citation type="submission" date="2021-10" db="EMBL/GenBank/DDBJ databases">
        <authorList>
            <person name="Mesa V."/>
        </authorList>
    </citation>
    <scope>NUCLEOTIDE SEQUENCE</scope>
    <source>
        <strain evidence="22">CC3_PB</strain>
    </source>
</reference>
<keyword evidence="8 20" id="KW-0808">Transferase</keyword>
<dbReference type="CDD" id="cd02012">
    <property type="entry name" value="TPP_TK"/>
    <property type="match status" value="1"/>
</dbReference>
<dbReference type="InterPro" id="IPR049557">
    <property type="entry name" value="Transketolase_CS"/>
</dbReference>
<feature type="binding site" evidence="16">
    <location>
        <position position="28"/>
    </location>
    <ligand>
        <name>substrate</name>
    </ligand>
</feature>
<evidence type="ECO:0000313" key="24">
    <source>
        <dbReference type="Proteomes" id="UP000431451"/>
    </source>
</evidence>
<evidence type="ECO:0000256" key="3">
    <source>
        <dbReference type="ARBA" id="ARBA00001941"/>
    </source>
</evidence>
<dbReference type="FunFam" id="3.40.50.970:FF:000045">
    <property type="entry name" value="Transketolase"/>
    <property type="match status" value="1"/>
</dbReference>
<dbReference type="PROSITE" id="PS00802">
    <property type="entry name" value="TRANSKETOLASE_2"/>
    <property type="match status" value="1"/>
</dbReference>
<evidence type="ECO:0000256" key="1">
    <source>
        <dbReference type="ARBA" id="ARBA00001913"/>
    </source>
</evidence>
<dbReference type="GO" id="GO:0046872">
    <property type="term" value="F:metal ion binding"/>
    <property type="evidence" value="ECO:0007669"/>
    <property type="project" value="UniProtKB-KW"/>
</dbReference>
<feature type="binding site" evidence="16">
    <location>
        <position position="384"/>
    </location>
    <ligand>
        <name>substrate</name>
    </ligand>
</feature>
<dbReference type="InterPro" id="IPR005475">
    <property type="entry name" value="Transketolase-like_Pyr-bd"/>
</dbReference>
<evidence type="ECO:0000256" key="8">
    <source>
        <dbReference type="ARBA" id="ARBA00022679"/>
    </source>
</evidence>
<sequence length="663" mass="73189">MSRELDKLSINAIRVLSADAIQKSNSGHPGLPLGAATMAFTLWTKMNHNGKNPDWDNRDRFVLSAGHGSMLEYSLLHLFGYGITIEDIKNFRQVGSLTPGHPEYGHTKGVEITTGPLGQGICNAVGMAMAEAHLAEKFNKEHFNIVDHYTYAIVGDGCLMEGISGEASSLAGTLGLGKLIVLYDSNNISIEGNTDIAFREDVAKRYEAYGWQVIKVENGNDIDSISNAIDDAKRDSLRPSIIIVKNVIGYGCPAKQGKASAHGEPLGEENIRALKENLGWQLEPAFYVPDEVYTNMDKYIGDGVWKEENWHELFKQYSEAYPELADEYTKWMKNEINKEELLNNEEFWSFDKEMATRESSGIVINRLANIIPNLMGGSADLAPSNKTYMKDKGDFSAEDRSGQNLHFGVREHAMAAITNGMYAHGGLKVFCSTFFVFSDYMKGAMRLSALMKLPIPYVLTHDSIGVGEDGPTHQPIEQLAALRSMPNMAVFRPADSKETAAAWYYAVTNGETPTSLVLTRQKLPLYEGCPKRALKGGYIIKESKKETPDVILMASGSEVELIYKAADELEAKGIDARVVSIPCFELFDLQDEAYKESVLPNCVRKRVAVEALTSFGWHKYVGLDGEIISLDTFGASGNANELFKQFGFTVDNVVDTAVKVVNK</sequence>
<comment type="cofactor">
    <cofactor evidence="18">
        <name>Mg(2+)</name>
        <dbReference type="ChEBI" id="CHEBI:18420"/>
    </cofactor>
    <text evidence="18">Binds 1 Mg(2+) ion per subunit. Can also utilize other divalent metal cations, such as Ca(2+), Mn(2+) and Co(2+).</text>
</comment>
<dbReference type="Pfam" id="PF02779">
    <property type="entry name" value="Transket_pyr"/>
    <property type="match status" value="1"/>
</dbReference>
<dbReference type="AlphaFoldDB" id="A0A653AMF8"/>
<dbReference type="GO" id="GO:0006098">
    <property type="term" value="P:pentose-phosphate shunt"/>
    <property type="evidence" value="ECO:0007669"/>
    <property type="project" value="TreeGrafter"/>
</dbReference>
<evidence type="ECO:0000256" key="6">
    <source>
        <dbReference type="ARBA" id="ARBA00011738"/>
    </source>
</evidence>
<evidence type="ECO:0000256" key="9">
    <source>
        <dbReference type="ARBA" id="ARBA00022723"/>
    </source>
</evidence>
<dbReference type="CDD" id="cd07033">
    <property type="entry name" value="TPP_PYR_DXS_TK_like"/>
    <property type="match status" value="1"/>
</dbReference>
<dbReference type="FunFam" id="3.40.50.920:FF:000003">
    <property type="entry name" value="Transketolase"/>
    <property type="match status" value="1"/>
</dbReference>
<dbReference type="Proteomes" id="UP000431451">
    <property type="component" value="Unassembled WGS sequence"/>
</dbReference>
<evidence type="ECO:0000256" key="2">
    <source>
        <dbReference type="ARBA" id="ARBA00001936"/>
    </source>
</evidence>
<dbReference type="GO" id="GO:0004802">
    <property type="term" value="F:transketolase activity"/>
    <property type="evidence" value="ECO:0007669"/>
    <property type="project" value="UniProtKB-UniRule"/>
</dbReference>
<evidence type="ECO:0000313" key="23">
    <source>
        <dbReference type="EMBL" id="VCT82977.1"/>
    </source>
</evidence>
<comment type="cofactor">
    <cofactor evidence="3">
        <name>Co(2+)</name>
        <dbReference type="ChEBI" id="CHEBI:48828"/>
    </cofactor>
</comment>
<evidence type="ECO:0000256" key="15">
    <source>
        <dbReference type="PIRSR" id="PIRSR605478-1"/>
    </source>
</evidence>
<dbReference type="InterPro" id="IPR009014">
    <property type="entry name" value="Transketo_C/PFOR_II"/>
</dbReference>
<protein>
    <recommendedName>
        <fullName evidence="7 14">Transketolase</fullName>
        <ecNumber evidence="7 14">2.2.1.1</ecNumber>
    </recommendedName>
</protein>
<feature type="binding site" evidence="17">
    <location>
        <begin position="115"/>
        <end position="117"/>
    </location>
    <ligand>
        <name>thiamine diphosphate</name>
        <dbReference type="ChEBI" id="CHEBI:58937"/>
    </ligand>
</feature>
<dbReference type="EMBL" id="UWJD01000001">
    <property type="protein sequence ID" value="VCT82977.1"/>
    <property type="molecule type" value="Genomic_DNA"/>
</dbReference>
<dbReference type="InterPro" id="IPR005474">
    <property type="entry name" value="Transketolase_N"/>
</dbReference>
<dbReference type="EMBL" id="CAKJVE010000004">
    <property type="protein sequence ID" value="CAG9711321.1"/>
    <property type="molecule type" value="Genomic_DNA"/>
</dbReference>
<dbReference type="Pfam" id="PF22613">
    <property type="entry name" value="Transketolase_C_1"/>
    <property type="match status" value="1"/>
</dbReference>
<dbReference type="Gene3D" id="3.40.50.970">
    <property type="match status" value="2"/>
</dbReference>
<reference evidence="23 24" key="1">
    <citation type="submission" date="2018-06" db="EMBL/GenBank/DDBJ databases">
        <authorList>
            <consortium name="IHU Genomes"/>
        </authorList>
    </citation>
    <scope>NUCLEOTIDE SEQUENCE [LARGE SCALE GENOMIC DNA]</scope>
    <source>
        <strain evidence="23 24">NEC25</strain>
    </source>
</reference>
<evidence type="ECO:0000256" key="5">
    <source>
        <dbReference type="ARBA" id="ARBA00007131"/>
    </source>
</evidence>
<evidence type="ECO:0000256" key="13">
    <source>
        <dbReference type="ARBA" id="ARBA00049473"/>
    </source>
</evidence>
<keyword evidence="9 18" id="KW-0479">Metal-binding</keyword>
<accession>A0A653AMF8</accession>
<evidence type="ECO:0000259" key="21">
    <source>
        <dbReference type="SMART" id="SM00861"/>
    </source>
</evidence>
<proteinExistence type="inferred from homology"/>
<feature type="binding site" evidence="17">
    <location>
        <position position="262"/>
    </location>
    <ligand>
        <name>thiamine diphosphate</name>
        <dbReference type="ChEBI" id="CHEBI:58937"/>
    </ligand>
</feature>
<comment type="catalytic activity">
    <reaction evidence="13 20">
        <text>D-sedoheptulose 7-phosphate + D-glyceraldehyde 3-phosphate = aldehydo-D-ribose 5-phosphate + D-xylulose 5-phosphate</text>
        <dbReference type="Rhea" id="RHEA:10508"/>
        <dbReference type="ChEBI" id="CHEBI:57483"/>
        <dbReference type="ChEBI" id="CHEBI:57737"/>
        <dbReference type="ChEBI" id="CHEBI:58273"/>
        <dbReference type="ChEBI" id="CHEBI:59776"/>
        <dbReference type="EC" id="2.2.1.1"/>
    </reaction>
</comment>
<dbReference type="Gene3D" id="3.40.50.920">
    <property type="match status" value="1"/>
</dbReference>
<dbReference type="NCBIfam" id="TIGR00232">
    <property type="entry name" value="tktlase_bact"/>
    <property type="match status" value="1"/>
</dbReference>
<dbReference type="InterPro" id="IPR020826">
    <property type="entry name" value="Transketolase_BS"/>
</dbReference>